<dbReference type="EMBL" id="KZ559628">
    <property type="protein sequence ID" value="PLN76085.1"/>
    <property type="molecule type" value="Genomic_DNA"/>
</dbReference>
<protein>
    <submittedName>
        <fullName evidence="2">Uncharacterized protein</fullName>
    </submittedName>
</protein>
<keyword evidence="3" id="KW-1185">Reference proteome</keyword>
<organism evidence="2 3">
    <name type="scientific">Aspergillus taichungensis</name>
    <dbReference type="NCBI Taxonomy" id="482145"/>
    <lineage>
        <taxon>Eukaryota</taxon>
        <taxon>Fungi</taxon>
        <taxon>Dikarya</taxon>
        <taxon>Ascomycota</taxon>
        <taxon>Pezizomycotina</taxon>
        <taxon>Eurotiomycetes</taxon>
        <taxon>Eurotiomycetidae</taxon>
        <taxon>Eurotiales</taxon>
        <taxon>Aspergillaceae</taxon>
        <taxon>Aspergillus</taxon>
        <taxon>Aspergillus subgen. Circumdati</taxon>
    </lineage>
</organism>
<name>A0A2J5HGX1_9EURO</name>
<gene>
    <name evidence="2" type="ORF">BDW42DRAFT_197386</name>
</gene>
<sequence>MGATLFPVVCAAPLSKEVMNRFIEQNDDVDEDEWNLVFVDSIDHYYDKPSEAPVGDDSNPNSPFIGKTP</sequence>
<evidence type="ECO:0000256" key="1">
    <source>
        <dbReference type="SAM" id="MobiDB-lite"/>
    </source>
</evidence>
<dbReference type="AlphaFoldDB" id="A0A2J5HGX1"/>
<accession>A0A2J5HGX1</accession>
<reference evidence="3" key="1">
    <citation type="submission" date="2017-12" db="EMBL/GenBank/DDBJ databases">
        <authorList>
            <consortium name="DOE Joint Genome Institute"/>
            <person name="Mondo S.J."/>
            <person name="Kjaerbolling I."/>
            <person name="Vesth T.C."/>
            <person name="Frisvad J.C."/>
            <person name="Nybo J.L."/>
            <person name="Theobald S."/>
            <person name="Kuo A."/>
            <person name="Bowyer P."/>
            <person name="Matsuda Y."/>
            <person name="Lyhne E.K."/>
            <person name="Kogle M.E."/>
            <person name="Clum A."/>
            <person name="Lipzen A."/>
            <person name="Salamov A."/>
            <person name="Ngan C.Y."/>
            <person name="Daum C."/>
            <person name="Chiniquy J."/>
            <person name="Barry K."/>
            <person name="LaButti K."/>
            <person name="Haridas S."/>
            <person name="Simmons B.A."/>
            <person name="Magnuson J.K."/>
            <person name="Mortensen U.H."/>
            <person name="Larsen T.O."/>
            <person name="Grigoriev I.V."/>
            <person name="Baker S.E."/>
            <person name="Andersen M.R."/>
            <person name="Nordberg H.P."/>
            <person name="Cantor M.N."/>
            <person name="Hua S.X."/>
        </authorList>
    </citation>
    <scope>NUCLEOTIDE SEQUENCE [LARGE SCALE GENOMIC DNA]</scope>
    <source>
        <strain evidence="3">IBT 19404</strain>
    </source>
</reference>
<dbReference type="Proteomes" id="UP000235023">
    <property type="component" value="Unassembled WGS sequence"/>
</dbReference>
<feature type="region of interest" description="Disordered" evidence="1">
    <location>
        <begin position="48"/>
        <end position="69"/>
    </location>
</feature>
<dbReference type="OrthoDB" id="4483229at2759"/>
<evidence type="ECO:0000313" key="3">
    <source>
        <dbReference type="Proteomes" id="UP000235023"/>
    </source>
</evidence>
<proteinExistence type="predicted"/>
<evidence type="ECO:0000313" key="2">
    <source>
        <dbReference type="EMBL" id="PLN76085.1"/>
    </source>
</evidence>